<dbReference type="SMART" id="SM00860">
    <property type="entry name" value="SMI1_KNR4"/>
    <property type="match status" value="1"/>
</dbReference>
<dbReference type="EMBL" id="BAAAZO010000011">
    <property type="protein sequence ID" value="GAA3630814.1"/>
    <property type="molecule type" value="Genomic_DNA"/>
</dbReference>
<dbReference type="InterPro" id="IPR011989">
    <property type="entry name" value="ARM-like"/>
</dbReference>
<comment type="caution">
    <text evidence="2">The sequence shown here is derived from an EMBL/GenBank/DDBJ whole genome shotgun (WGS) entry which is preliminary data.</text>
</comment>
<evidence type="ECO:0000313" key="2">
    <source>
        <dbReference type="EMBL" id="GAA3630814.1"/>
    </source>
</evidence>
<evidence type="ECO:0000313" key="3">
    <source>
        <dbReference type="Proteomes" id="UP001501074"/>
    </source>
</evidence>
<evidence type="ECO:0000259" key="1">
    <source>
        <dbReference type="SMART" id="SM00860"/>
    </source>
</evidence>
<dbReference type="Pfam" id="PF09346">
    <property type="entry name" value="SMI1_KNR4"/>
    <property type="match status" value="1"/>
</dbReference>
<protein>
    <recommendedName>
        <fullName evidence="1">Knr4/Smi1-like domain-containing protein</fullName>
    </recommendedName>
</protein>
<feature type="domain" description="Knr4/Smi1-like" evidence="1">
    <location>
        <begin position="42"/>
        <end position="196"/>
    </location>
</feature>
<dbReference type="SUPFAM" id="SSF160631">
    <property type="entry name" value="SMI1/KNR4-like"/>
    <property type="match status" value="1"/>
</dbReference>
<name>A0ABP7AF29_9ACTN</name>
<sequence>MVDAEPMSVLASRWSELLIGDLETDEHLTAAAAATGSLLRQAATETEIREAEERLGCRLPASYRDFLLFSNGAYADDYGPTIVCDPEDAEEAPLESSVVGVGFLPVQDVTWLRDAMPWFAEMLSEPVAGSEPGPVTEDGQHPWPWAPFADGLLIATDKHPGTTVLIRFDGLDEWQMWNVHKESSTAYRSFRSFLEGQVREREPVNTLPEVEELLERGRAGDQEATMRLSRVRTAEAFDLLSTAVDDPQIGQQVVRALACLGTPEAVGLVMGMDAERARPGLIALGTQEARDLLFTRNDMEGLRDTGDPRAVDLAAAAVGALDPTQKIPWDMRGAFFQVSHTGDPRYLPLLMQFFEHGPEGSFDLIVCLANLGAPEGLDRLEAIAVSASDSRNHTARHLLRQARKRLEKG</sequence>
<dbReference type="InterPro" id="IPR018958">
    <property type="entry name" value="Knr4/Smi1-like_dom"/>
</dbReference>
<dbReference type="Gene3D" id="1.25.10.10">
    <property type="entry name" value="Leucine-rich Repeat Variant"/>
    <property type="match status" value="1"/>
</dbReference>
<dbReference type="InterPro" id="IPR037883">
    <property type="entry name" value="Knr4/Smi1-like_sf"/>
</dbReference>
<reference evidence="3" key="1">
    <citation type="journal article" date="2019" name="Int. J. Syst. Evol. Microbiol.">
        <title>The Global Catalogue of Microorganisms (GCM) 10K type strain sequencing project: providing services to taxonomists for standard genome sequencing and annotation.</title>
        <authorList>
            <consortium name="The Broad Institute Genomics Platform"/>
            <consortium name="The Broad Institute Genome Sequencing Center for Infectious Disease"/>
            <person name="Wu L."/>
            <person name="Ma J."/>
        </authorList>
    </citation>
    <scope>NUCLEOTIDE SEQUENCE [LARGE SCALE GENOMIC DNA]</scope>
    <source>
        <strain evidence="3">JCM 16902</strain>
    </source>
</reference>
<dbReference type="Proteomes" id="UP001501074">
    <property type="component" value="Unassembled WGS sequence"/>
</dbReference>
<gene>
    <name evidence="2" type="ORF">GCM10022223_55850</name>
</gene>
<proteinExistence type="predicted"/>
<dbReference type="RefSeq" id="WP_231486158.1">
    <property type="nucleotide sequence ID" value="NZ_BAAAZO010000011.1"/>
</dbReference>
<keyword evidence="3" id="KW-1185">Reference proteome</keyword>
<dbReference type="Gene3D" id="3.40.1580.10">
    <property type="entry name" value="SMI1/KNR4-like"/>
    <property type="match status" value="1"/>
</dbReference>
<organism evidence="2 3">
    <name type="scientific">Kineosporia mesophila</name>
    <dbReference type="NCBI Taxonomy" id="566012"/>
    <lineage>
        <taxon>Bacteria</taxon>
        <taxon>Bacillati</taxon>
        <taxon>Actinomycetota</taxon>
        <taxon>Actinomycetes</taxon>
        <taxon>Kineosporiales</taxon>
        <taxon>Kineosporiaceae</taxon>
        <taxon>Kineosporia</taxon>
    </lineage>
</organism>
<accession>A0ABP7AF29</accession>